<evidence type="ECO:0000256" key="3">
    <source>
        <dbReference type="ARBA" id="ARBA00022106"/>
    </source>
</evidence>
<dbReference type="NCBIfam" id="TIGR00797">
    <property type="entry name" value="matE"/>
    <property type="match status" value="1"/>
</dbReference>
<dbReference type="PANTHER" id="PTHR43823:SF3">
    <property type="entry name" value="MULTIDRUG EXPORT PROTEIN MEPA"/>
    <property type="match status" value="1"/>
</dbReference>
<feature type="transmembrane region" description="Helical" evidence="10">
    <location>
        <begin position="93"/>
        <end position="116"/>
    </location>
</feature>
<keyword evidence="9" id="KW-0046">Antibiotic resistance</keyword>
<proteinExistence type="inferred from homology"/>
<evidence type="ECO:0000256" key="2">
    <source>
        <dbReference type="ARBA" id="ARBA00008417"/>
    </source>
</evidence>
<keyword evidence="7 10" id="KW-1133">Transmembrane helix</keyword>
<evidence type="ECO:0000256" key="8">
    <source>
        <dbReference type="ARBA" id="ARBA00023136"/>
    </source>
</evidence>
<dbReference type="Proteomes" id="UP000294678">
    <property type="component" value="Unassembled WGS sequence"/>
</dbReference>
<comment type="subcellular location">
    <subcellularLocation>
        <location evidence="1">Cell membrane</location>
        <topology evidence="1">Multi-pass membrane protein</topology>
    </subcellularLocation>
</comment>
<feature type="transmembrane region" description="Helical" evidence="10">
    <location>
        <begin position="136"/>
        <end position="156"/>
    </location>
</feature>
<feature type="transmembrane region" description="Helical" evidence="10">
    <location>
        <begin position="48"/>
        <end position="72"/>
    </location>
</feature>
<dbReference type="Pfam" id="PF01554">
    <property type="entry name" value="MatE"/>
    <property type="match status" value="2"/>
</dbReference>
<evidence type="ECO:0000256" key="1">
    <source>
        <dbReference type="ARBA" id="ARBA00004651"/>
    </source>
</evidence>
<dbReference type="CDD" id="cd13143">
    <property type="entry name" value="MATE_MepA_like"/>
    <property type="match status" value="1"/>
</dbReference>
<feature type="transmembrane region" description="Helical" evidence="10">
    <location>
        <begin position="419"/>
        <end position="437"/>
    </location>
</feature>
<evidence type="ECO:0000256" key="6">
    <source>
        <dbReference type="ARBA" id="ARBA00022692"/>
    </source>
</evidence>
<dbReference type="GO" id="GO:0005886">
    <property type="term" value="C:plasma membrane"/>
    <property type="evidence" value="ECO:0007669"/>
    <property type="project" value="UniProtKB-SubCell"/>
</dbReference>
<organism evidence="11 12">
    <name type="scientific">Hypnocyclicus thermotrophus</name>
    <dbReference type="NCBI Taxonomy" id="1627895"/>
    <lineage>
        <taxon>Bacteria</taxon>
        <taxon>Fusobacteriati</taxon>
        <taxon>Fusobacteriota</taxon>
        <taxon>Fusobacteriia</taxon>
        <taxon>Fusobacteriales</taxon>
        <taxon>Fusobacteriaceae</taxon>
        <taxon>Hypnocyclicus</taxon>
    </lineage>
</organism>
<feature type="transmembrane region" description="Helical" evidence="10">
    <location>
        <begin position="316"/>
        <end position="341"/>
    </location>
</feature>
<evidence type="ECO:0000256" key="9">
    <source>
        <dbReference type="ARBA" id="ARBA00023251"/>
    </source>
</evidence>
<keyword evidence="5" id="KW-1003">Cell membrane</keyword>
<evidence type="ECO:0000256" key="7">
    <source>
        <dbReference type="ARBA" id="ARBA00022989"/>
    </source>
</evidence>
<dbReference type="PANTHER" id="PTHR43823">
    <property type="entry name" value="SPORULATION PROTEIN YKVU"/>
    <property type="match status" value="1"/>
</dbReference>
<feature type="transmembrane region" description="Helical" evidence="10">
    <location>
        <begin position="12"/>
        <end position="36"/>
    </location>
</feature>
<dbReference type="EMBL" id="SOBG01000001">
    <property type="protein sequence ID" value="TDT72321.1"/>
    <property type="molecule type" value="Genomic_DNA"/>
</dbReference>
<comment type="caution">
    <text evidence="11">The sequence shown here is derived from an EMBL/GenBank/DDBJ whole genome shotgun (WGS) entry which is preliminary data.</text>
</comment>
<reference evidence="11 12" key="1">
    <citation type="submission" date="2019-03" db="EMBL/GenBank/DDBJ databases">
        <title>Genomic Encyclopedia of Type Strains, Phase IV (KMG-IV): sequencing the most valuable type-strain genomes for metagenomic binning, comparative biology and taxonomic classification.</title>
        <authorList>
            <person name="Goeker M."/>
        </authorList>
    </citation>
    <scope>NUCLEOTIDE SEQUENCE [LARGE SCALE GENOMIC DNA]</scope>
    <source>
        <strain evidence="11 12">DSM 100055</strain>
    </source>
</reference>
<dbReference type="AlphaFoldDB" id="A0AA46E082"/>
<feature type="transmembrane region" description="Helical" evidence="10">
    <location>
        <begin position="168"/>
        <end position="188"/>
    </location>
</feature>
<protein>
    <recommendedName>
        <fullName evidence="3">Multidrug export protein MepA</fullName>
    </recommendedName>
</protein>
<dbReference type="InterPro" id="IPR048279">
    <property type="entry name" value="MdtK-like"/>
</dbReference>
<dbReference type="InterPro" id="IPR002528">
    <property type="entry name" value="MATE_fam"/>
</dbReference>
<comment type="similarity">
    <text evidence="2">Belongs to the multi antimicrobial extrusion (MATE) (TC 2.A.66.1) family. MepA subfamily.</text>
</comment>
<feature type="transmembrane region" description="Helical" evidence="10">
    <location>
        <begin position="194"/>
        <end position="214"/>
    </location>
</feature>
<gene>
    <name evidence="11" type="ORF">EV215_0121</name>
</gene>
<feature type="transmembrane region" description="Helical" evidence="10">
    <location>
        <begin position="361"/>
        <end position="381"/>
    </location>
</feature>
<evidence type="ECO:0000256" key="5">
    <source>
        <dbReference type="ARBA" id="ARBA00022475"/>
    </source>
</evidence>
<accession>A0AA46E082</accession>
<name>A0AA46E082_9FUSO</name>
<dbReference type="InterPro" id="IPR051327">
    <property type="entry name" value="MATE_MepA_subfamily"/>
</dbReference>
<dbReference type="GO" id="GO:0015297">
    <property type="term" value="F:antiporter activity"/>
    <property type="evidence" value="ECO:0007669"/>
    <property type="project" value="InterPro"/>
</dbReference>
<sequence length="445" mass="49610">MRNIKELSEEKVYKLLIKYAIPAITGSLVFALYNIVDRMYIGKGLGAYAMTGISITFPIFTIYIAIGMLVGIGGGNLASIKLGEGKKDKAEKILGNAFTLFVIFSLSIMLISSIYLEKILFMFGATTNTIVYSRNYMQILNFLVLSNFMAMGMNNFVRVEGNANTAMFTMLIGAILNIILDPIFIFVFKWGIKGAAYATAFSNTTSAIWVIYHFTKSKKSILKLKVKNLGIDYKIVKGILSIGISPFLLQIANSIVVTFLNKTLLNYGGDIAVAAMGIISTIQMFLVMIINGIISGAQPIIGFNYGAKNYYRVKEALKYSIIFSLIISSLIFTLIIIYPKVFINLFNKNNQELLDIGKNGLRIYMSFIILNAFYIIGANYFQGINQAKKSIILNLSRQLIIFLPLVIILPKYFNINGVWLAAPISDIVISIITFILLKNNFKKMN</sequence>
<keyword evidence="6 10" id="KW-0812">Transmembrane</keyword>
<dbReference type="PIRSF" id="PIRSF006603">
    <property type="entry name" value="DinF"/>
    <property type="match status" value="1"/>
</dbReference>
<evidence type="ECO:0000313" key="12">
    <source>
        <dbReference type="Proteomes" id="UP000294678"/>
    </source>
</evidence>
<feature type="transmembrane region" description="Helical" evidence="10">
    <location>
        <begin position="271"/>
        <end position="295"/>
    </location>
</feature>
<keyword evidence="12" id="KW-1185">Reference proteome</keyword>
<feature type="transmembrane region" description="Helical" evidence="10">
    <location>
        <begin position="235"/>
        <end position="259"/>
    </location>
</feature>
<dbReference type="GO" id="GO:0042910">
    <property type="term" value="F:xenobiotic transmembrane transporter activity"/>
    <property type="evidence" value="ECO:0007669"/>
    <property type="project" value="InterPro"/>
</dbReference>
<dbReference type="InterPro" id="IPR045070">
    <property type="entry name" value="MATE_MepA-like"/>
</dbReference>
<dbReference type="GO" id="GO:0046677">
    <property type="term" value="P:response to antibiotic"/>
    <property type="evidence" value="ECO:0007669"/>
    <property type="project" value="UniProtKB-KW"/>
</dbReference>
<feature type="transmembrane region" description="Helical" evidence="10">
    <location>
        <begin position="393"/>
        <end position="413"/>
    </location>
</feature>
<keyword evidence="8 10" id="KW-0472">Membrane</keyword>
<keyword evidence="4" id="KW-0813">Transport</keyword>
<evidence type="ECO:0000256" key="4">
    <source>
        <dbReference type="ARBA" id="ARBA00022448"/>
    </source>
</evidence>
<dbReference type="RefSeq" id="WP_134111876.1">
    <property type="nucleotide sequence ID" value="NZ_SOBG01000001.1"/>
</dbReference>
<evidence type="ECO:0000313" key="11">
    <source>
        <dbReference type="EMBL" id="TDT72321.1"/>
    </source>
</evidence>
<evidence type="ECO:0000256" key="10">
    <source>
        <dbReference type="SAM" id="Phobius"/>
    </source>
</evidence>